<dbReference type="EMBL" id="OZ022406">
    <property type="protein sequence ID" value="CAK9437560.1"/>
    <property type="molecule type" value="Genomic_DNA"/>
</dbReference>
<proteinExistence type="predicted"/>
<keyword evidence="2" id="KW-1185">Reference proteome</keyword>
<accession>A0ABP0ZIL5</accession>
<dbReference type="Proteomes" id="UP001497383">
    <property type="component" value="Chromosome 2"/>
</dbReference>
<protein>
    <submittedName>
        <fullName evidence="1">Uncharacterized protein</fullName>
    </submittedName>
</protein>
<organism evidence="1 2">
    <name type="scientific">Lodderomyces beijingensis</name>
    <dbReference type="NCBI Taxonomy" id="1775926"/>
    <lineage>
        <taxon>Eukaryota</taxon>
        <taxon>Fungi</taxon>
        <taxon>Dikarya</taxon>
        <taxon>Ascomycota</taxon>
        <taxon>Saccharomycotina</taxon>
        <taxon>Pichiomycetes</taxon>
        <taxon>Debaryomycetaceae</taxon>
        <taxon>Candida/Lodderomyces clade</taxon>
        <taxon>Lodderomyces</taxon>
    </lineage>
</organism>
<evidence type="ECO:0000313" key="1">
    <source>
        <dbReference type="EMBL" id="CAK9437560.1"/>
    </source>
</evidence>
<evidence type="ECO:0000313" key="2">
    <source>
        <dbReference type="Proteomes" id="UP001497383"/>
    </source>
</evidence>
<dbReference type="GeneID" id="92207134"/>
<dbReference type="RefSeq" id="XP_066828876.1">
    <property type="nucleotide sequence ID" value="XM_066971881.1"/>
</dbReference>
<reference evidence="1 2" key="1">
    <citation type="submission" date="2024-03" db="EMBL/GenBank/DDBJ databases">
        <authorList>
            <person name="Brejova B."/>
        </authorList>
    </citation>
    <scope>NUCLEOTIDE SEQUENCE [LARGE SCALE GENOMIC DNA]</scope>
    <source>
        <strain evidence="1 2">CBS 14171</strain>
    </source>
</reference>
<sequence length="86" mass="9174">MVRVINIATIKTASRHFVPITKSNVSRIQPTMRSFSSVKRDFKSTTFAVEASPAGASAAAEEAAEIFEPTIHGDESVLTAGPVNRA</sequence>
<name>A0ABP0ZIL5_9ASCO</name>
<gene>
    <name evidence="1" type="ORF">LODBEIA_P19380</name>
</gene>